<dbReference type="Proteomes" id="UP000245697">
    <property type="component" value="Unassembled WGS sequence"/>
</dbReference>
<evidence type="ECO:0000313" key="1">
    <source>
        <dbReference type="EMBL" id="PWK36082.1"/>
    </source>
</evidence>
<gene>
    <name evidence="1" type="ORF">BC793_12463</name>
</gene>
<sequence>MADVHEVVPLYVDGAVNRSRWLRWPRTAVAYVDRRAAYARALVR</sequence>
<dbReference type="AlphaFoldDB" id="A0A316EVN8"/>
<reference evidence="1 2" key="1">
    <citation type="submission" date="2018-05" db="EMBL/GenBank/DDBJ databases">
        <title>Genomic Encyclopedia of Archaeal and Bacterial Type Strains, Phase II (KMG-II): from individual species to whole genera.</title>
        <authorList>
            <person name="Goeker M."/>
        </authorList>
    </citation>
    <scope>NUCLEOTIDE SEQUENCE [LARGE SCALE GENOMIC DNA]</scope>
    <source>
        <strain evidence="1 2">DSM 45184</strain>
    </source>
</reference>
<name>A0A316EVN8_9ACTN</name>
<evidence type="ECO:0000313" key="2">
    <source>
        <dbReference type="Proteomes" id="UP000245697"/>
    </source>
</evidence>
<keyword evidence="2" id="KW-1185">Reference proteome</keyword>
<accession>A0A316EVN8</accession>
<dbReference type="EMBL" id="QGGR01000024">
    <property type="protein sequence ID" value="PWK36082.1"/>
    <property type="molecule type" value="Genomic_DNA"/>
</dbReference>
<organism evidence="1 2">
    <name type="scientific">Actinoplanes xinjiangensis</name>
    <dbReference type="NCBI Taxonomy" id="512350"/>
    <lineage>
        <taxon>Bacteria</taxon>
        <taxon>Bacillati</taxon>
        <taxon>Actinomycetota</taxon>
        <taxon>Actinomycetes</taxon>
        <taxon>Micromonosporales</taxon>
        <taxon>Micromonosporaceae</taxon>
        <taxon>Actinoplanes</taxon>
    </lineage>
</organism>
<protein>
    <submittedName>
        <fullName evidence="1">Uncharacterized protein</fullName>
    </submittedName>
</protein>
<proteinExistence type="predicted"/>
<comment type="caution">
    <text evidence="1">The sequence shown here is derived from an EMBL/GenBank/DDBJ whole genome shotgun (WGS) entry which is preliminary data.</text>
</comment>